<evidence type="ECO:0000256" key="3">
    <source>
        <dbReference type="ARBA" id="ARBA00023180"/>
    </source>
</evidence>
<evidence type="ECO:0000313" key="5">
    <source>
        <dbReference type="EMBL" id="KAE8714195.1"/>
    </source>
</evidence>
<dbReference type="Pfam" id="PF07714">
    <property type="entry name" value="PK_Tyr_Ser-Thr"/>
    <property type="match status" value="1"/>
</dbReference>
<dbReference type="EMBL" id="VEPZ02000873">
    <property type="protein sequence ID" value="KAE8714195.1"/>
    <property type="molecule type" value="Genomic_DNA"/>
</dbReference>
<dbReference type="PANTHER" id="PTHR48056:SF44">
    <property type="entry name" value="RECEPTOR PROTEIN KINASE CLAVATA1"/>
    <property type="match status" value="1"/>
</dbReference>
<protein>
    <recommendedName>
        <fullName evidence="4">Serine-threonine/tyrosine-protein kinase catalytic domain-containing protein</fullName>
    </recommendedName>
</protein>
<dbReference type="SUPFAM" id="SSF56112">
    <property type="entry name" value="Protein kinase-like (PK-like)"/>
    <property type="match status" value="1"/>
</dbReference>
<evidence type="ECO:0000313" key="6">
    <source>
        <dbReference type="Proteomes" id="UP000436088"/>
    </source>
</evidence>
<accession>A0A6A3BE72</accession>
<name>A0A6A3BE72_HIBSY</name>
<gene>
    <name evidence="5" type="ORF">F3Y22_tig00110201pilonHSYRG00445</name>
</gene>
<sequence>MFGMILKLNGLVGRGTGRSDHEFSAEIQTLDRIRHQNIVRLFDYVSNKDTNLLLYKYMQNERLGEMLHGSKSAYLQWERRELVDLMKKTTCGHRG</sequence>
<evidence type="ECO:0000256" key="1">
    <source>
        <dbReference type="ARBA" id="ARBA00022614"/>
    </source>
</evidence>
<dbReference type="Gene3D" id="1.10.510.10">
    <property type="entry name" value="Transferase(Phosphotransferase) domain 1"/>
    <property type="match status" value="1"/>
</dbReference>
<keyword evidence="6" id="KW-1185">Reference proteome</keyword>
<keyword evidence="2" id="KW-0677">Repeat</keyword>
<keyword evidence="1" id="KW-0433">Leucine-rich repeat</keyword>
<keyword evidence="3" id="KW-0325">Glycoprotein</keyword>
<comment type="caution">
    <text evidence="5">The sequence shown here is derived from an EMBL/GenBank/DDBJ whole genome shotgun (WGS) entry which is preliminary data.</text>
</comment>
<evidence type="ECO:0000259" key="4">
    <source>
        <dbReference type="Pfam" id="PF07714"/>
    </source>
</evidence>
<proteinExistence type="predicted"/>
<feature type="domain" description="Serine-threonine/tyrosine-protein kinase catalytic" evidence="4">
    <location>
        <begin position="19"/>
        <end position="74"/>
    </location>
</feature>
<dbReference type="Proteomes" id="UP000436088">
    <property type="component" value="Unassembled WGS sequence"/>
</dbReference>
<dbReference type="GO" id="GO:0004672">
    <property type="term" value="F:protein kinase activity"/>
    <property type="evidence" value="ECO:0007669"/>
    <property type="project" value="InterPro"/>
</dbReference>
<evidence type="ECO:0000256" key="2">
    <source>
        <dbReference type="ARBA" id="ARBA00022737"/>
    </source>
</evidence>
<dbReference type="GO" id="GO:0033612">
    <property type="term" value="F:receptor serine/threonine kinase binding"/>
    <property type="evidence" value="ECO:0007669"/>
    <property type="project" value="TreeGrafter"/>
</dbReference>
<dbReference type="InterPro" id="IPR050647">
    <property type="entry name" value="Plant_LRR-RLKs"/>
</dbReference>
<dbReference type="PANTHER" id="PTHR48056">
    <property type="entry name" value="LRR RECEPTOR-LIKE SERINE/THREONINE-PROTEIN KINASE-RELATED"/>
    <property type="match status" value="1"/>
</dbReference>
<dbReference type="InterPro" id="IPR001245">
    <property type="entry name" value="Ser-Thr/Tyr_kinase_cat_dom"/>
</dbReference>
<dbReference type="InterPro" id="IPR011009">
    <property type="entry name" value="Kinase-like_dom_sf"/>
</dbReference>
<reference evidence="5" key="1">
    <citation type="submission" date="2019-09" db="EMBL/GenBank/DDBJ databases">
        <title>Draft genome information of white flower Hibiscus syriacus.</title>
        <authorList>
            <person name="Kim Y.-M."/>
        </authorList>
    </citation>
    <scope>NUCLEOTIDE SEQUENCE [LARGE SCALE GENOMIC DNA]</scope>
    <source>
        <strain evidence="5">YM2019G1</strain>
    </source>
</reference>
<organism evidence="5 6">
    <name type="scientific">Hibiscus syriacus</name>
    <name type="common">Rose of Sharon</name>
    <dbReference type="NCBI Taxonomy" id="106335"/>
    <lineage>
        <taxon>Eukaryota</taxon>
        <taxon>Viridiplantae</taxon>
        <taxon>Streptophyta</taxon>
        <taxon>Embryophyta</taxon>
        <taxon>Tracheophyta</taxon>
        <taxon>Spermatophyta</taxon>
        <taxon>Magnoliopsida</taxon>
        <taxon>eudicotyledons</taxon>
        <taxon>Gunneridae</taxon>
        <taxon>Pentapetalae</taxon>
        <taxon>rosids</taxon>
        <taxon>malvids</taxon>
        <taxon>Malvales</taxon>
        <taxon>Malvaceae</taxon>
        <taxon>Malvoideae</taxon>
        <taxon>Hibiscus</taxon>
    </lineage>
</organism>
<dbReference type="AlphaFoldDB" id="A0A6A3BE72"/>